<dbReference type="PANTHER" id="PTHR35526">
    <property type="entry name" value="ANTI-SIGMA-F FACTOR RSBW-RELATED"/>
    <property type="match status" value="1"/>
</dbReference>
<evidence type="ECO:0000259" key="3">
    <source>
        <dbReference type="Pfam" id="PF13581"/>
    </source>
</evidence>
<dbReference type="InterPro" id="IPR003594">
    <property type="entry name" value="HATPase_dom"/>
</dbReference>
<dbReference type="PANTHER" id="PTHR35526:SF3">
    <property type="entry name" value="ANTI-SIGMA-F FACTOR RSBW"/>
    <property type="match status" value="1"/>
</dbReference>
<keyword evidence="4" id="KW-0067">ATP-binding</keyword>
<dbReference type="Pfam" id="PF13581">
    <property type="entry name" value="HATPase_c_2"/>
    <property type="match status" value="1"/>
</dbReference>
<dbReference type="CDD" id="cd16936">
    <property type="entry name" value="HATPase_RsbW-like"/>
    <property type="match status" value="1"/>
</dbReference>
<organism evidence="4 5">
    <name type="scientific">Streptomyces sioyaensis</name>
    <dbReference type="NCBI Taxonomy" id="67364"/>
    <lineage>
        <taxon>Bacteria</taxon>
        <taxon>Bacillati</taxon>
        <taxon>Actinomycetota</taxon>
        <taxon>Actinomycetes</taxon>
        <taxon>Kitasatosporales</taxon>
        <taxon>Streptomycetaceae</taxon>
        <taxon>Streptomyces</taxon>
    </lineage>
</organism>
<dbReference type="InterPro" id="IPR036890">
    <property type="entry name" value="HATPase_C_sf"/>
</dbReference>
<keyword evidence="1" id="KW-0808">Transferase</keyword>
<sequence length="182" mass="19925">MSPTPATAEIRGPCVESPPRHVQPQSRSTPCAAIAVPGQAQKAGTVRHFTKSTLDRWHIASDDLDSALLVVGELAANATQYGRGELAVLFVLHESALDIEVSDCGTRIEPQTRYIAADALEHGRGMTIVDALTDEWETHPRDSGWQTRARVRLTDRPVPRDKISCSLKTRSPHTRFPCPLIA</sequence>
<dbReference type="Proteomes" id="UP000289482">
    <property type="component" value="Unassembled WGS sequence"/>
</dbReference>
<dbReference type="AlphaFoldDB" id="A0A4Q1R068"/>
<dbReference type="GO" id="GO:0005524">
    <property type="term" value="F:ATP binding"/>
    <property type="evidence" value="ECO:0007669"/>
    <property type="project" value="UniProtKB-KW"/>
</dbReference>
<proteinExistence type="predicted"/>
<evidence type="ECO:0000256" key="1">
    <source>
        <dbReference type="ARBA" id="ARBA00022527"/>
    </source>
</evidence>
<accession>A0A4Q1R068</accession>
<protein>
    <submittedName>
        <fullName evidence="4">ATP-binding protein</fullName>
    </submittedName>
</protein>
<feature type="region of interest" description="Disordered" evidence="2">
    <location>
        <begin position="1"/>
        <end position="28"/>
    </location>
</feature>
<gene>
    <name evidence="4" type="ORF">EST54_09305</name>
</gene>
<keyword evidence="1" id="KW-0723">Serine/threonine-protein kinase</keyword>
<dbReference type="EMBL" id="SDIF01000018">
    <property type="protein sequence ID" value="RXS68335.1"/>
    <property type="molecule type" value="Genomic_DNA"/>
</dbReference>
<evidence type="ECO:0000313" key="5">
    <source>
        <dbReference type="Proteomes" id="UP000289482"/>
    </source>
</evidence>
<comment type="caution">
    <text evidence="4">The sequence shown here is derived from an EMBL/GenBank/DDBJ whole genome shotgun (WGS) entry which is preliminary data.</text>
</comment>
<dbReference type="SUPFAM" id="SSF55874">
    <property type="entry name" value="ATPase domain of HSP90 chaperone/DNA topoisomerase II/histidine kinase"/>
    <property type="match status" value="1"/>
</dbReference>
<keyword evidence="4" id="KW-0547">Nucleotide-binding</keyword>
<evidence type="ECO:0000256" key="2">
    <source>
        <dbReference type="SAM" id="MobiDB-lite"/>
    </source>
</evidence>
<keyword evidence="1" id="KW-0418">Kinase</keyword>
<dbReference type="InterPro" id="IPR050267">
    <property type="entry name" value="Anti-sigma-factor_SerPK"/>
</dbReference>
<reference evidence="4 5" key="1">
    <citation type="submission" date="2019-01" db="EMBL/GenBank/DDBJ databases">
        <title>Draft genome sequences of the type strain Streptomyces sioyaensis DSM 40032 and its novel strain, TM32, a thermotolerant antibiotics-producing actinobacterium.</title>
        <authorList>
            <person name="Nakaew N."/>
            <person name="Lumyong S."/>
            <person name="Sloan W.T."/>
            <person name="Sungthong R."/>
        </authorList>
    </citation>
    <scope>NUCLEOTIDE SEQUENCE [LARGE SCALE GENOMIC DNA]</scope>
    <source>
        <strain evidence="4 5">DSM 40032</strain>
    </source>
</reference>
<dbReference type="GO" id="GO:0004674">
    <property type="term" value="F:protein serine/threonine kinase activity"/>
    <property type="evidence" value="ECO:0007669"/>
    <property type="project" value="UniProtKB-KW"/>
</dbReference>
<evidence type="ECO:0000313" key="4">
    <source>
        <dbReference type="EMBL" id="RXS68335.1"/>
    </source>
</evidence>
<dbReference type="GeneID" id="95865846"/>
<name>A0A4Q1R068_9ACTN</name>
<dbReference type="RefSeq" id="WP_129246939.1">
    <property type="nucleotide sequence ID" value="NZ_JABZEL010000006.1"/>
</dbReference>
<feature type="domain" description="Histidine kinase/HSP90-like ATPase" evidence="3">
    <location>
        <begin position="40"/>
        <end position="149"/>
    </location>
</feature>
<dbReference type="Gene3D" id="3.30.565.10">
    <property type="entry name" value="Histidine kinase-like ATPase, C-terminal domain"/>
    <property type="match status" value="1"/>
</dbReference>
<keyword evidence="5" id="KW-1185">Reference proteome</keyword>